<dbReference type="AlphaFoldDB" id="S8AVM9"/>
<accession>S8AVM9</accession>
<keyword evidence="2" id="KW-1185">Reference proteome</keyword>
<evidence type="ECO:0000313" key="2">
    <source>
        <dbReference type="Proteomes" id="UP000019376"/>
    </source>
</evidence>
<reference evidence="1 2" key="1">
    <citation type="journal article" date="2013" name="PLoS ONE">
        <title>Genomic and secretomic analyses reveal unique features of the lignocellulolytic enzyme system of Penicillium decumbens.</title>
        <authorList>
            <person name="Liu G."/>
            <person name="Zhang L."/>
            <person name="Wei X."/>
            <person name="Zou G."/>
            <person name="Qin Y."/>
            <person name="Ma L."/>
            <person name="Li J."/>
            <person name="Zheng H."/>
            <person name="Wang S."/>
            <person name="Wang C."/>
            <person name="Xun L."/>
            <person name="Zhao G.-P."/>
            <person name="Zhou Z."/>
            <person name="Qu Y."/>
        </authorList>
    </citation>
    <scope>NUCLEOTIDE SEQUENCE [LARGE SCALE GENOMIC DNA]</scope>
    <source>
        <strain evidence="2">114-2 / CGMCC 5302</strain>
    </source>
</reference>
<dbReference type="EMBL" id="KB644408">
    <property type="protein sequence ID" value="EPS25927.1"/>
    <property type="molecule type" value="Genomic_DNA"/>
</dbReference>
<dbReference type="Proteomes" id="UP000019376">
    <property type="component" value="Unassembled WGS sequence"/>
</dbReference>
<organism evidence="1 2">
    <name type="scientific">Penicillium oxalicum (strain 114-2 / CGMCC 5302)</name>
    <name type="common">Penicillium decumbens</name>
    <dbReference type="NCBI Taxonomy" id="933388"/>
    <lineage>
        <taxon>Eukaryota</taxon>
        <taxon>Fungi</taxon>
        <taxon>Dikarya</taxon>
        <taxon>Ascomycota</taxon>
        <taxon>Pezizomycotina</taxon>
        <taxon>Eurotiomycetes</taxon>
        <taxon>Eurotiomycetidae</taxon>
        <taxon>Eurotiales</taxon>
        <taxon>Aspergillaceae</taxon>
        <taxon>Penicillium</taxon>
    </lineage>
</organism>
<gene>
    <name evidence="1" type="ORF">PDE_00863</name>
</gene>
<protein>
    <submittedName>
        <fullName evidence="1">Uncharacterized protein</fullName>
    </submittedName>
</protein>
<proteinExistence type="predicted"/>
<sequence>MAKMIQVPITPAAAALPASALPAPASAPNLHCWGYCKGPPTPRESQSTQPSGPRVLAPHITDLPGSLYCSDLALHPYPYPPGPCMSYLDTRADGALPRTTVAWPGCNTLGLLACGQYGHTLQYNIKRW</sequence>
<dbReference type="HOGENOM" id="CLU_1960330_0_0_1"/>
<name>S8AVM9_PENO1</name>
<evidence type="ECO:0000313" key="1">
    <source>
        <dbReference type="EMBL" id="EPS25927.1"/>
    </source>
</evidence>